<comment type="subcellular location">
    <subcellularLocation>
        <location evidence="1">Cell membrane</location>
        <topology evidence="1">Multi-pass membrane protein</topology>
    </subcellularLocation>
</comment>
<reference evidence="8 9" key="1">
    <citation type="submission" date="2021-03" db="EMBL/GenBank/DDBJ databases">
        <title>Genomic Encyclopedia of Type Strains, Phase IV (KMG-IV): sequencing the most valuable type-strain genomes for metagenomic binning, comparative biology and taxonomic classification.</title>
        <authorList>
            <person name="Goeker M."/>
        </authorList>
    </citation>
    <scope>NUCLEOTIDE SEQUENCE [LARGE SCALE GENOMIC DNA]</scope>
    <source>
        <strain evidence="8 9">DSM 26806</strain>
    </source>
</reference>
<feature type="domain" description="RDD" evidence="7">
    <location>
        <begin position="42"/>
        <end position="161"/>
    </location>
</feature>
<name>A0ABS4JHF8_9BACL</name>
<comment type="caution">
    <text evidence="8">The sequence shown here is derived from an EMBL/GenBank/DDBJ whole genome shotgun (WGS) entry which is preliminary data.</text>
</comment>
<sequence length="168" mass="18828">MICSNCNYSNTHQASYCVNCGAPQSELINDYADLASSGFWDYAGFWKRFMAYLIDSVIINLPFFLLFLITSDGSIENTSYKFSSTVIFFIYMILMESSSMQATLGKKIMGIQVVDLQGNRISIGRATVRRFSTILSGLLFSIGYMMAGWTRQKQALHDLIASTLVINV</sequence>
<evidence type="ECO:0000256" key="6">
    <source>
        <dbReference type="SAM" id="Phobius"/>
    </source>
</evidence>
<gene>
    <name evidence="8" type="ORF">J2Z69_002176</name>
</gene>
<evidence type="ECO:0000256" key="2">
    <source>
        <dbReference type="ARBA" id="ARBA00022475"/>
    </source>
</evidence>
<keyword evidence="5 6" id="KW-0472">Membrane</keyword>
<evidence type="ECO:0000259" key="7">
    <source>
        <dbReference type="Pfam" id="PF06271"/>
    </source>
</evidence>
<dbReference type="PANTHER" id="PTHR36115:SF9">
    <property type="entry name" value="LMO1584 PROTEIN"/>
    <property type="match status" value="1"/>
</dbReference>
<evidence type="ECO:0000256" key="5">
    <source>
        <dbReference type="ARBA" id="ARBA00023136"/>
    </source>
</evidence>
<dbReference type="Pfam" id="PF06271">
    <property type="entry name" value="RDD"/>
    <property type="match status" value="1"/>
</dbReference>
<evidence type="ECO:0000313" key="9">
    <source>
        <dbReference type="Proteomes" id="UP001519288"/>
    </source>
</evidence>
<keyword evidence="3 6" id="KW-0812">Transmembrane</keyword>
<organism evidence="8 9">
    <name type="scientific">Paenibacillus shirakamiensis</name>
    <dbReference type="NCBI Taxonomy" id="1265935"/>
    <lineage>
        <taxon>Bacteria</taxon>
        <taxon>Bacillati</taxon>
        <taxon>Bacillota</taxon>
        <taxon>Bacilli</taxon>
        <taxon>Bacillales</taxon>
        <taxon>Paenibacillaceae</taxon>
        <taxon>Paenibacillus</taxon>
    </lineage>
</organism>
<evidence type="ECO:0000256" key="1">
    <source>
        <dbReference type="ARBA" id="ARBA00004651"/>
    </source>
</evidence>
<dbReference type="PANTHER" id="PTHR36115">
    <property type="entry name" value="PROLINE-RICH ANTIGEN HOMOLOG-RELATED"/>
    <property type="match status" value="1"/>
</dbReference>
<protein>
    <submittedName>
        <fullName evidence="8">RDD family membrane protein YckC</fullName>
    </submittedName>
</protein>
<evidence type="ECO:0000256" key="4">
    <source>
        <dbReference type="ARBA" id="ARBA00022989"/>
    </source>
</evidence>
<dbReference type="InterPro" id="IPR051791">
    <property type="entry name" value="Pra-immunoreactive"/>
</dbReference>
<dbReference type="InterPro" id="IPR010432">
    <property type="entry name" value="RDD"/>
</dbReference>
<dbReference type="RefSeq" id="WP_209861967.1">
    <property type="nucleotide sequence ID" value="NZ_JAGGLD010000003.1"/>
</dbReference>
<dbReference type="Proteomes" id="UP001519288">
    <property type="component" value="Unassembled WGS sequence"/>
</dbReference>
<keyword evidence="4 6" id="KW-1133">Transmembrane helix</keyword>
<feature type="transmembrane region" description="Helical" evidence="6">
    <location>
        <begin position="49"/>
        <end position="70"/>
    </location>
</feature>
<keyword evidence="2" id="KW-1003">Cell membrane</keyword>
<feature type="transmembrane region" description="Helical" evidence="6">
    <location>
        <begin position="82"/>
        <end position="99"/>
    </location>
</feature>
<accession>A0ABS4JHF8</accession>
<feature type="transmembrane region" description="Helical" evidence="6">
    <location>
        <begin position="131"/>
        <end position="149"/>
    </location>
</feature>
<proteinExistence type="predicted"/>
<evidence type="ECO:0000256" key="3">
    <source>
        <dbReference type="ARBA" id="ARBA00022692"/>
    </source>
</evidence>
<keyword evidence="9" id="KW-1185">Reference proteome</keyword>
<evidence type="ECO:0000313" key="8">
    <source>
        <dbReference type="EMBL" id="MBP2001133.1"/>
    </source>
</evidence>
<dbReference type="EMBL" id="JAGGLD010000003">
    <property type="protein sequence ID" value="MBP2001133.1"/>
    <property type="molecule type" value="Genomic_DNA"/>
</dbReference>